<evidence type="ECO:0000313" key="4">
    <source>
        <dbReference type="EMBL" id="CAK7274695.1"/>
    </source>
</evidence>
<reference evidence="4 5" key="1">
    <citation type="submission" date="2024-01" db="EMBL/GenBank/DDBJ databases">
        <authorList>
            <person name="Allen C."/>
            <person name="Tagirdzhanova G."/>
        </authorList>
    </citation>
    <scope>NUCLEOTIDE SEQUENCE [LARGE SCALE GENOMIC DNA]</scope>
    <source>
        <strain evidence="4 5">CBS 573.63</strain>
    </source>
</reference>
<feature type="compositionally biased region" description="Basic and acidic residues" evidence="1">
    <location>
        <begin position="565"/>
        <end position="575"/>
    </location>
</feature>
<evidence type="ECO:0000259" key="3">
    <source>
        <dbReference type="Pfam" id="PF23395"/>
    </source>
</evidence>
<dbReference type="Proteomes" id="UP001642501">
    <property type="component" value="Unassembled WGS sequence"/>
</dbReference>
<evidence type="ECO:0000313" key="5">
    <source>
        <dbReference type="Proteomes" id="UP001642501"/>
    </source>
</evidence>
<dbReference type="EMBL" id="CAWUOM010000178">
    <property type="protein sequence ID" value="CAK7274695.1"/>
    <property type="molecule type" value="Genomic_DNA"/>
</dbReference>
<accession>A0ABP0E2A8</accession>
<feature type="region of interest" description="Disordered" evidence="1">
    <location>
        <begin position="564"/>
        <end position="599"/>
    </location>
</feature>
<gene>
    <name evidence="4" type="ORF">SEPCBS57363_006294</name>
</gene>
<keyword evidence="5" id="KW-1185">Reference proteome</keyword>
<protein>
    <submittedName>
        <fullName evidence="4">Uncharacterized protein</fullName>
    </submittedName>
</protein>
<dbReference type="Pfam" id="PF23394">
    <property type="entry name" value="DUF7102"/>
    <property type="match status" value="1"/>
</dbReference>
<organism evidence="4 5">
    <name type="scientific">Sporothrix epigloea</name>
    <dbReference type="NCBI Taxonomy" id="1892477"/>
    <lineage>
        <taxon>Eukaryota</taxon>
        <taxon>Fungi</taxon>
        <taxon>Dikarya</taxon>
        <taxon>Ascomycota</taxon>
        <taxon>Pezizomycotina</taxon>
        <taxon>Sordariomycetes</taxon>
        <taxon>Sordariomycetidae</taxon>
        <taxon>Ophiostomatales</taxon>
        <taxon>Ophiostomataceae</taxon>
        <taxon>Sporothrix</taxon>
    </lineage>
</organism>
<proteinExistence type="predicted"/>
<dbReference type="Pfam" id="PF23395">
    <property type="entry name" value="SAM_6"/>
    <property type="match status" value="1"/>
</dbReference>
<evidence type="ECO:0000259" key="2">
    <source>
        <dbReference type="Pfam" id="PF23394"/>
    </source>
</evidence>
<dbReference type="InterPro" id="IPR055528">
    <property type="entry name" value="DUF7102"/>
</dbReference>
<name>A0ABP0E2A8_9PEZI</name>
<sequence>MAHISSLASLHEPLVPLAAKQLQAAVESQAYATTHELFLTLKTEDHLQYHHSVAAVEQQRISAVERSLADDHLPQLILPTVQVDELWTLPRRVADALEAACRWLNEDELKAYEEAVISEGGQPARVRRYAALKIEAPLLCTDPDADCDELQMICAVAREGVVDVARRHGIHHNTDDESALFTIPKDAVNYAAQLEENVRTEKMIISEEAIRSLVLLMGSMEWTEKDQNNFWDEQLRAPTLSKRYLSPPLPPVESSEYFVPDGDVCLVSDASEVSSGISEALAEAEQFLNEFLPDKGEDDTRKDSAGDLDTEPIAGEISFFFFEDIMPHIPATPMRLNHQESDISVSPSTLSASIPLAVPSNTTADERLFNDWIEESIFESNDLPILQTHDCRQCSGDLPNENGQGDLVMSESSQNDLSDDSGLGEGFHCITERNLFSLEENVNVSEIKIAVPSVGIKTSLPDWYALSEDLLALFQSIVHGHVIQAWLPSVAEGEREKLFEAEINSLTEEVTDFADHLDVDIPNPQHTKWRPAEEPDFQSILCGSEKPMPLLQRSRMASEELPDIPLHKPEQHPRQPEPPLKVPNIPASEEKLRLKDTSSPWDDLVSRFKKRKSQVASHPQIQNDTAASSSIIQKPVQLETPELVLGFRAFMGPTMAIGKSSSQDANQVGKKHATAEDIAVAGTATHNNLAVQPIECIVTHLPKIIISTAIPRSIRGVLLQLLPCLEFVERDYRQQASFNSDCQNDEADIAISPSTGIIVASMVGLRQTDAQRRFVFQARVASVAQKYEKLYIFIFRINARPAGKGEMVDFFPELSPSDAMAFAQLQGFVRNLECKTSAFYVGGDDHAVAHWVATLIVEESERDDKRKTTEAYLVEEETREERLLRQVGFNVYDAQIVMGVSQDLSDRNGHRIQEKRSWVERLLEMPVIERISLLGPQIGCPAVLARVNRVLSEPVDSQQLLR</sequence>
<feature type="domain" description="SAM-like" evidence="3">
    <location>
        <begin position="875"/>
        <end position="951"/>
    </location>
</feature>
<evidence type="ECO:0000256" key="1">
    <source>
        <dbReference type="SAM" id="MobiDB-lite"/>
    </source>
</evidence>
<comment type="caution">
    <text evidence="4">The sequence shown here is derived from an EMBL/GenBank/DDBJ whole genome shotgun (WGS) entry which is preliminary data.</text>
</comment>
<dbReference type="InterPro" id="IPR057559">
    <property type="entry name" value="SAM_6"/>
</dbReference>
<feature type="domain" description="DUF7102" evidence="2">
    <location>
        <begin position="703"/>
        <end position="859"/>
    </location>
</feature>